<dbReference type="Proteomes" id="UP001054945">
    <property type="component" value="Unassembled WGS sequence"/>
</dbReference>
<gene>
    <name evidence="1" type="ORF">CEXT_624691</name>
</gene>
<dbReference type="EMBL" id="BPLR01012012">
    <property type="protein sequence ID" value="GIY50698.1"/>
    <property type="molecule type" value="Genomic_DNA"/>
</dbReference>
<sequence length="99" mass="11436">MDEPFNAFIDKNFGVLFLSTSASKFMIHKTFKCSTHSTDKSERRYIRKKGVSDEKIYMHPNVYHSFASLLLAVLSSVRCLLLCPSLNIPIYYYICLMAE</sequence>
<proteinExistence type="predicted"/>
<accession>A0AAV4TVV2</accession>
<evidence type="ECO:0000313" key="1">
    <source>
        <dbReference type="EMBL" id="GIY50698.1"/>
    </source>
</evidence>
<name>A0AAV4TVV2_CAEEX</name>
<keyword evidence="2" id="KW-1185">Reference proteome</keyword>
<dbReference type="AlphaFoldDB" id="A0AAV4TVV2"/>
<evidence type="ECO:0000313" key="2">
    <source>
        <dbReference type="Proteomes" id="UP001054945"/>
    </source>
</evidence>
<reference evidence="1 2" key="1">
    <citation type="submission" date="2021-06" db="EMBL/GenBank/DDBJ databases">
        <title>Caerostris extrusa draft genome.</title>
        <authorList>
            <person name="Kono N."/>
            <person name="Arakawa K."/>
        </authorList>
    </citation>
    <scope>NUCLEOTIDE SEQUENCE [LARGE SCALE GENOMIC DNA]</scope>
</reference>
<protein>
    <submittedName>
        <fullName evidence="1">Uncharacterized protein</fullName>
    </submittedName>
</protein>
<comment type="caution">
    <text evidence="1">The sequence shown here is derived from an EMBL/GenBank/DDBJ whole genome shotgun (WGS) entry which is preliminary data.</text>
</comment>
<organism evidence="1 2">
    <name type="scientific">Caerostris extrusa</name>
    <name type="common">Bark spider</name>
    <name type="synonym">Caerostris bankana</name>
    <dbReference type="NCBI Taxonomy" id="172846"/>
    <lineage>
        <taxon>Eukaryota</taxon>
        <taxon>Metazoa</taxon>
        <taxon>Ecdysozoa</taxon>
        <taxon>Arthropoda</taxon>
        <taxon>Chelicerata</taxon>
        <taxon>Arachnida</taxon>
        <taxon>Araneae</taxon>
        <taxon>Araneomorphae</taxon>
        <taxon>Entelegynae</taxon>
        <taxon>Araneoidea</taxon>
        <taxon>Araneidae</taxon>
        <taxon>Caerostris</taxon>
    </lineage>
</organism>